<evidence type="ECO:0000313" key="18">
    <source>
        <dbReference type="Proteomes" id="UP000694725"/>
    </source>
</evidence>
<evidence type="ECO:0000256" key="8">
    <source>
        <dbReference type="ARBA" id="ARBA00022837"/>
    </source>
</evidence>
<protein>
    <submittedName>
        <fullName evidence="17">Calneuron 1</fullName>
    </submittedName>
</protein>
<dbReference type="InterPro" id="IPR018247">
    <property type="entry name" value="EF_Hand_1_Ca_BS"/>
</dbReference>
<dbReference type="Ensembl" id="ENSSSCT00065103945.1">
    <property type="protein sequence ID" value="ENSSSCP00065046005.1"/>
    <property type="gene ID" value="ENSSSCG00065075324.1"/>
</dbReference>
<keyword evidence="10" id="KW-0333">Golgi apparatus</keyword>
<evidence type="ECO:0000256" key="7">
    <source>
        <dbReference type="ARBA" id="ARBA00022737"/>
    </source>
</evidence>
<dbReference type="Gene3D" id="1.10.238.10">
    <property type="entry name" value="EF-hand"/>
    <property type="match status" value="1"/>
</dbReference>
<sequence length="269" mass="30639">MAVLAALFLIGVRICNIYFSFDSGHWQNLSWLEQSFCHLEGAGNWELWKGGRCKPAPAREKMPFHHVTAGLLYKGNYLNRSLSAGSDSEQLANISVEELDEIREAFRVLDRDGNGFISKQELGMAMRSLGYMPSEVELAIIMQRLDMDGDGQVDFDEFMTILGPKLVSSEGRDGFLGNTIDSIFWQFDMQRITLEELKHILYHAFRDHLTMKDIENIIINEEESLNETSGNCQTEFEGGRYPCFLSLRVWDRSPPPHPPCEKCVYSLLG</sequence>
<evidence type="ECO:0000256" key="5">
    <source>
        <dbReference type="ARBA" id="ARBA00022692"/>
    </source>
</evidence>
<dbReference type="FunFam" id="1.10.238.10:FF:000115">
    <property type="entry name" value="Calcium-binding protein 8"/>
    <property type="match status" value="1"/>
</dbReference>
<keyword evidence="4" id="KW-0963">Cytoplasm</keyword>
<keyword evidence="9" id="KW-1133">Transmembrane helix</keyword>
<dbReference type="SUPFAM" id="SSF47473">
    <property type="entry name" value="EF-hand"/>
    <property type="match status" value="1"/>
</dbReference>
<dbReference type="Ensembl" id="ENSSSCT00055035032.1">
    <property type="protein sequence ID" value="ENSSSCP00055027817.1"/>
    <property type="gene ID" value="ENSSSCG00055017784.1"/>
</dbReference>
<gene>
    <name evidence="16" type="primary">TYW1</name>
</gene>
<evidence type="ECO:0000256" key="13">
    <source>
        <dbReference type="ARBA" id="ARBA00038636"/>
    </source>
</evidence>
<keyword evidence="5" id="KW-0812">Transmembrane</keyword>
<evidence type="ECO:0000256" key="4">
    <source>
        <dbReference type="ARBA" id="ARBA00022490"/>
    </source>
</evidence>
<dbReference type="GO" id="GO:0005886">
    <property type="term" value="C:plasma membrane"/>
    <property type="evidence" value="ECO:0007669"/>
    <property type="project" value="UniProtKB-SubCell"/>
</dbReference>
<comment type="subcellular location">
    <subcellularLocation>
        <location evidence="1">Cell membrane</location>
        <topology evidence="1">Single-pass type IV membrane protein</topology>
    </subcellularLocation>
    <subcellularLocation>
        <location evidence="2">Cytoplasm</location>
        <location evidence="2">Perinuclear region</location>
    </subcellularLocation>
    <subcellularLocation>
        <location evidence="12">Golgi apparatus</location>
        <location evidence="12">trans-Golgi network membrane</location>
        <topology evidence="12">Single-pass type IV membrane protein</topology>
    </subcellularLocation>
</comment>
<dbReference type="GO" id="GO:0048471">
    <property type="term" value="C:perinuclear region of cytoplasm"/>
    <property type="evidence" value="ECO:0007669"/>
    <property type="project" value="UniProtKB-SubCell"/>
</dbReference>
<dbReference type="PROSITE" id="PS00303">
    <property type="entry name" value="S100_CABP"/>
    <property type="match status" value="1"/>
</dbReference>
<dbReference type="Proteomes" id="UP000694724">
    <property type="component" value="Unplaced"/>
</dbReference>
<evidence type="ECO:0000256" key="11">
    <source>
        <dbReference type="ARBA" id="ARBA00023136"/>
    </source>
</evidence>
<organism evidence="17 18">
    <name type="scientific">Sus scrofa</name>
    <name type="common">Pig</name>
    <dbReference type="NCBI Taxonomy" id="9823"/>
    <lineage>
        <taxon>Eukaryota</taxon>
        <taxon>Metazoa</taxon>
        <taxon>Chordata</taxon>
        <taxon>Craniata</taxon>
        <taxon>Vertebrata</taxon>
        <taxon>Euteleostomi</taxon>
        <taxon>Mammalia</taxon>
        <taxon>Eutheria</taxon>
        <taxon>Laurasiatheria</taxon>
        <taxon>Artiodactyla</taxon>
        <taxon>Suina</taxon>
        <taxon>Suidae</taxon>
        <taxon>Sus</taxon>
    </lineage>
</organism>
<dbReference type="PROSITE" id="PS50222">
    <property type="entry name" value="EF_HAND_2"/>
    <property type="match status" value="2"/>
</dbReference>
<dbReference type="SMART" id="SM00054">
    <property type="entry name" value="EFh"/>
    <property type="match status" value="2"/>
</dbReference>
<dbReference type="PANTHER" id="PTHR46311">
    <property type="entry name" value="CALCIUM-BINDING PROTEIN 8-RELATED"/>
    <property type="match status" value="1"/>
</dbReference>
<dbReference type="PROSITE" id="PS00018">
    <property type="entry name" value="EF_HAND_1"/>
    <property type="match status" value="2"/>
</dbReference>
<keyword evidence="11" id="KW-0472">Membrane</keyword>
<dbReference type="Proteomes" id="UP000694725">
    <property type="component" value="Unplaced"/>
</dbReference>
<dbReference type="GO" id="GO:0005509">
    <property type="term" value="F:calcium ion binding"/>
    <property type="evidence" value="ECO:0007669"/>
    <property type="project" value="InterPro"/>
</dbReference>
<dbReference type="InterPro" id="IPR011992">
    <property type="entry name" value="EF-hand-dom_pair"/>
</dbReference>
<evidence type="ECO:0000256" key="12">
    <source>
        <dbReference type="ARBA" id="ARBA00037801"/>
    </source>
</evidence>
<keyword evidence="7" id="KW-0677">Repeat</keyword>
<dbReference type="InterPro" id="IPR002048">
    <property type="entry name" value="EF_hand_dom"/>
</dbReference>
<keyword evidence="6" id="KW-0479">Metal-binding</keyword>
<dbReference type="InterPro" id="IPR001751">
    <property type="entry name" value="S100/CaBP7/8-like_CS"/>
</dbReference>
<feature type="chain" id="PRO_5044689331" evidence="14">
    <location>
        <begin position="18"/>
        <end position="269"/>
    </location>
</feature>
<evidence type="ECO:0000256" key="2">
    <source>
        <dbReference type="ARBA" id="ARBA00004556"/>
    </source>
</evidence>
<evidence type="ECO:0000256" key="9">
    <source>
        <dbReference type="ARBA" id="ARBA00022989"/>
    </source>
</evidence>
<comment type="subunit">
    <text evidence="13">Interacts with PI4KB. This binding competes with FREQ/NCS1 binding in a calcium-dependent manner.</text>
</comment>
<dbReference type="InterPro" id="IPR051111">
    <property type="entry name" value="Ca-binding_regulatory"/>
</dbReference>
<dbReference type="CDD" id="cd00051">
    <property type="entry name" value="EFh"/>
    <property type="match status" value="1"/>
</dbReference>
<accession>A0A8D2A8S3</accession>
<keyword evidence="8" id="KW-0106">Calcium</keyword>
<evidence type="ECO:0000259" key="15">
    <source>
        <dbReference type="PROSITE" id="PS50222"/>
    </source>
</evidence>
<evidence type="ECO:0000256" key="3">
    <source>
        <dbReference type="ARBA" id="ARBA00022475"/>
    </source>
</evidence>
<dbReference type="GO" id="GO:0032588">
    <property type="term" value="C:trans-Golgi network membrane"/>
    <property type="evidence" value="ECO:0007669"/>
    <property type="project" value="UniProtKB-ARBA"/>
</dbReference>
<reference evidence="17" key="1">
    <citation type="submission" date="2025-05" db="UniProtKB">
        <authorList>
            <consortium name="Ensembl"/>
        </authorList>
    </citation>
    <scope>IDENTIFICATION</scope>
</reference>
<feature type="domain" description="EF-hand" evidence="15">
    <location>
        <begin position="97"/>
        <end position="132"/>
    </location>
</feature>
<dbReference type="PANTHER" id="PTHR46311:SF3">
    <property type="entry name" value="CALCIUM-BINDING PROTEIN 8"/>
    <property type="match status" value="1"/>
</dbReference>
<evidence type="ECO:0000313" key="17">
    <source>
        <dbReference type="Ensembl" id="ENSSSCP00065046005.1"/>
    </source>
</evidence>
<evidence type="ECO:0000256" key="10">
    <source>
        <dbReference type="ARBA" id="ARBA00023034"/>
    </source>
</evidence>
<evidence type="ECO:0000256" key="6">
    <source>
        <dbReference type="ARBA" id="ARBA00022723"/>
    </source>
</evidence>
<keyword evidence="14" id="KW-0732">Signal</keyword>
<evidence type="ECO:0000313" key="16">
    <source>
        <dbReference type="Ensembl" id="ENSSSCP00055027817.1"/>
    </source>
</evidence>
<feature type="signal peptide" evidence="14">
    <location>
        <begin position="1"/>
        <end position="17"/>
    </location>
</feature>
<evidence type="ECO:0000256" key="1">
    <source>
        <dbReference type="ARBA" id="ARBA00004521"/>
    </source>
</evidence>
<evidence type="ECO:0000256" key="14">
    <source>
        <dbReference type="SAM" id="SignalP"/>
    </source>
</evidence>
<proteinExistence type="predicted"/>
<feature type="domain" description="EF-hand" evidence="15">
    <location>
        <begin position="133"/>
        <end position="168"/>
    </location>
</feature>
<name>A0A8D2A8S3_PIG</name>
<dbReference type="AlphaFoldDB" id="A0A8D2A8S3"/>
<dbReference type="Pfam" id="PF13499">
    <property type="entry name" value="EF-hand_7"/>
    <property type="match status" value="1"/>
</dbReference>
<keyword evidence="3" id="KW-1003">Cell membrane</keyword>